<comment type="subcellular location">
    <subcellularLocation>
        <location evidence="1">Bacterial flagellum</location>
    </subcellularLocation>
    <subcellularLocation>
        <location evidence="2">Secreted</location>
    </subcellularLocation>
</comment>
<dbReference type="InterPro" id="IPR046358">
    <property type="entry name" value="Flagellin_C"/>
</dbReference>
<accession>A0A0K6IWR7</accession>
<comment type="similarity">
    <text evidence="3">Belongs to the bacterial flagellin family.</text>
</comment>
<dbReference type="PANTHER" id="PTHR42792">
    <property type="entry name" value="FLAGELLIN"/>
    <property type="match status" value="1"/>
</dbReference>
<dbReference type="PANTHER" id="PTHR42792:SF1">
    <property type="entry name" value="FLAGELLAR HOOK-ASSOCIATED PROTEIN 3"/>
    <property type="match status" value="1"/>
</dbReference>
<dbReference type="NCBIfam" id="TIGR02550">
    <property type="entry name" value="flagell_flgL"/>
    <property type="match status" value="1"/>
</dbReference>
<dbReference type="InterPro" id="IPR001029">
    <property type="entry name" value="Flagellin_N"/>
</dbReference>
<keyword evidence="8" id="KW-1185">Reference proteome</keyword>
<evidence type="ECO:0000256" key="2">
    <source>
        <dbReference type="ARBA" id="ARBA00004613"/>
    </source>
</evidence>
<dbReference type="InterPro" id="IPR013384">
    <property type="entry name" value="Flagell_FlgL"/>
</dbReference>
<name>A0A0K6IWR7_9PROT</name>
<dbReference type="RefSeq" id="WP_055424043.1">
    <property type="nucleotide sequence ID" value="NZ_CYHH01000011.1"/>
</dbReference>
<feature type="domain" description="Flagellin C-terminal" evidence="6">
    <location>
        <begin position="253"/>
        <end position="336"/>
    </location>
</feature>
<keyword evidence="7" id="KW-0966">Cell projection</keyword>
<dbReference type="Pfam" id="PF00700">
    <property type="entry name" value="Flagellin_C"/>
    <property type="match status" value="1"/>
</dbReference>
<keyword evidence="4" id="KW-0975">Bacterial flagellum</keyword>
<dbReference type="GO" id="GO:0005198">
    <property type="term" value="F:structural molecule activity"/>
    <property type="evidence" value="ECO:0007669"/>
    <property type="project" value="InterPro"/>
</dbReference>
<dbReference type="GO" id="GO:0005576">
    <property type="term" value="C:extracellular region"/>
    <property type="evidence" value="ECO:0007669"/>
    <property type="project" value="UniProtKB-SubCell"/>
</dbReference>
<evidence type="ECO:0000313" key="7">
    <source>
        <dbReference type="EMBL" id="CUB07772.1"/>
    </source>
</evidence>
<evidence type="ECO:0000259" key="5">
    <source>
        <dbReference type="Pfam" id="PF00669"/>
    </source>
</evidence>
<dbReference type="Gene3D" id="1.20.1330.10">
    <property type="entry name" value="f41 fragment of flagellin, N-terminal domain"/>
    <property type="match status" value="1"/>
</dbReference>
<dbReference type="SUPFAM" id="SSF64518">
    <property type="entry name" value="Phase 1 flagellin"/>
    <property type="match status" value="1"/>
</dbReference>
<protein>
    <submittedName>
        <fullName evidence="7">Flagellar hook-associated protein 3</fullName>
    </submittedName>
</protein>
<gene>
    <name evidence="7" type="ORF">Ga0061068_11165</name>
</gene>
<keyword evidence="7" id="KW-0969">Cilium</keyword>
<dbReference type="InterPro" id="IPR001492">
    <property type="entry name" value="Flagellin"/>
</dbReference>
<sequence length="336" mass="36428">MRISTSQIFDRNIVALQNNQAQLTQTQLQVASGKKMLKPSDDPVRAARSLELQQSQSVNQQFLANIGYAKDQLALTDTRLSTMTDTLQYMRQQFIKAGNGGLSAQDKAAIASDLRSQLDNLVALANSKDGQGEYLFSGYKNDTAPIAFGDHDGDATTPDVYYYQGDAGTRQMQVGPERRMDIGIPGSAAGGGGLFEADQSAYVPADPTLGTPATYPSAEFFNRLKTAIDAIDPATAATVTLPPGYTDPTSYGLDIADAFMERVALYQSKVGSQRAELDSLDFAGQAIDEQYATARSRIEDLDYNEALSRLAQQQLVLQAAQQSFARVANLSLFEYL</sequence>
<dbReference type="GO" id="GO:0071973">
    <property type="term" value="P:bacterial-type flagellum-dependent cell motility"/>
    <property type="evidence" value="ECO:0007669"/>
    <property type="project" value="InterPro"/>
</dbReference>
<reference evidence="8" key="1">
    <citation type="submission" date="2015-08" db="EMBL/GenBank/DDBJ databases">
        <authorList>
            <person name="Babu N.S."/>
            <person name="Beckwith C.J."/>
            <person name="Beseler K.G."/>
            <person name="Brison A."/>
            <person name="Carone J.V."/>
            <person name="Caskin T.P."/>
            <person name="Diamond M."/>
            <person name="Durham M.E."/>
            <person name="Foxe J.M."/>
            <person name="Go M."/>
            <person name="Henderson B.A."/>
            <person name="Jones I.B."/>
            <person name="McGettigan J.A."/>
            <person name="Micheletti S.J."/>
            <person name="Nasrallah M.E."/>
            <person name="Ortiz D."/>
            <person name="Piller C.R."/>
            <person name="Privatt S.R."/>
            <person name="Schneider S.L."/>
            <person name="Sharp S."/>
            <person name="Smith T.C."/>
            <person name="Stanton J.D."/>
            <person name="Ullery H.E."/>
            <person name="Wilson R.J."/>
            <person name="Serrano M.G."/>
            <person name="Buck G."/>
            <person name="Lee V."/>
            <person name="Wang Y."/>
            <person name="Carvalho R."/>
            <person name="Voegtly L."/>
            <person name="Shi R."/>
            <person name="Duckworth R."/>
            <person name="Johnson A."/>
            <person name="Loviza R."/>
            <person name="Walstead R."/>
            <person name="Shah Z."/>
            <person name="Kiflezghi M."/>
            <person name="Wade K."/>
            <person name="Ball S.L."/>
            <person name="Bradley K.W."/>
            <person name="Asai D.J."/>
            <person name="Bowman C.A."/>
            <person name="Russell D.A."/>
            <person name="Pope W.H."/>
            <person name="Jacobs-Sera D."/>
            <person name="Hendrix R.W."/>
            <person name="Hatfull G.F."/>
        </authorList>
    </citation>
    <scope>NUCLEOTIDE SEQUENCE [LARGE SCALE GENOMIC DNA]</scope>
    <source>
        <strain evidence="8">JCM 19170</strain>
    </source>
</reference>
<proteinExistence type="inferred from homology"/>
<organism evidence="7 8">
    <name type="scientific">Tepidiphilus thermophilus</name>
    <dbReference type="NCBI Taxonomy" id="876478"/>
    <lineage>
        <taxon>Bacteria</taxon>
        <taxon>Pseudomonadati</taxon>
        <taxon>Pseudomonadota</taxon>
        <taxon>Hydrogenophilia</taxon>
        <taxon>Hydrogenophilales</taxon>
        <taxon>Hydrogenophilaceae</taxon>
        <taxon>Tepidiphilus</taxon>
    </lineage>
</organism>
<evidence type="ECO:0000256" key="3">
    <source>
        <dbReference type="ARBA" id="ARBA00005709"/>
    </source>
</evidence>
<dbReference type="Pfam" id="PF00669">
    <property type="entry name" value="Flagellin_N"/>
    <property type="match status" value="1"/>
</dbReference>
<evidence type="ECO:0000256" key="4">
    <source>
        <dbReference type="ARBA" id="ARBA00023143"/>
    </source>
</evidence>
<dbReference type="AlphaFoldDB" id="A0A0K6IWR7"/>
<dbReference type="GO" id="GO:0009424">
    <property type="term" value="C:bacterial-type flagellum hook"/>
    <property type="evidence" value="ECO:0007669"/>
    <property type="project" value="InterPro"/>
</dbReference>
<keyword evidence="7" id="KW-0282">Flagellum</keyword>
<evidence type="ECO:0000256" key="1">
    <source>
        <dbReference type="ARBA" id="ARBA00004365"/>
    </source>
</evidence>
<dbReference type="OrthoDB" id="9768249at2"/>
<feature type="domain" description="Flagellin N-terminal" evidence="5">
    <location>
        <begin position="14"/>
        <end position="140"/>
    </location>
</feature>
<evidence type="ECO:0000259" key="6">
    <source>
        <dbReference type="Pfam" id="PF00700"/>
    </source>
</evidence>
<evidence type="ECO:0000313" key="8">
    <source>
        <dbReference type="Proteomes" id="UP000182108"/>
    </source>
</evidence>
<dbReference type="EMBL" id="CYHH01000011">
    <property type="protein sequence ID" value="CUB07772.1"/>
    <property type="molecule type" value="Genomic_DNA"/>
</dbReference>
<dbReference type="Proteomes" id="UP000182108">
    <property type="component" value="Unassembled WGS sequence"/>
</dbReference>